<organism evidence="2 3">
    <name type="scientific">Alteromonas salexigens</name>
    <dbReference type="NCBI Taxonomy" id="2982530"/>
    <lineage>
        <taxon>Bacteria</taxon>
        <taxon>Pseudomonadati</taxon>
        <taxon>Pseudomonadota</taxon>
        <taxon>Gammaproteobacteria</taxon>
        <taxon>Alteromonadales</taxon>
        <taxon>Alteromonadaceae</taxon>
        <taxon>Alteromonas/Salinimonas group</taxon>
        <taxon>Alteromonas</taxon>
    </lineage>
</organism>
<keyword evidence="3" id="KW-1185">Reference proteome</keyword>
<sequence>MDDAMWLDMTVDDADRVSRFYERVMGWSRQTVEMDGYVDYVMIKPDGSPAGGICHKRGSNSALPGGWIPYFTVANLTTALNQLTAEGGEQISEVRAYGDAAYCIIRDPAGACCALYAEDASA</sequence>
<name>A0ABT2VLE4_9ALTE</name>
<gene>
    <name evidence="2" type="ORF">OCL06_04580</name>
</gene>
<evidence type="ECO:0000313" key="2">
    <source>
        <dbReference type="EMBL" id="MCU7553869.1"/>
    </source>
</evidence>
<dbReference type="Gene3D" id="3.10.180.10">
    <property type="entry name" value="2,3-Dihydroxybiphenyl 1,2-Dioxygenase, domain 1"/>
    <property type="match status" value="1"/>
</dbReference>
<accession>A0ABT2VLE4</accession>
<dbReference type="PROSITE" id="PS51819">
    <property type="entry name" value="VOC"/>
    <property type="match status" value="1"/>
</dbReference>
<evidence type="ECO:0000259" key="1">
    <source>
        <dbReference type="PROSITE" id="PS51819"/>
    </source>
</evidence>
<reference evidence="3" key="1">
    <citation type="submission" date="2023-07" db="EMBL/GenBank/DDBJ databases">
        <title>Study on multiphase classification of strain Alteromonas salexigens isolated from the Yellow Sea.</title>
        <authorList>
            <person name="Sun L."/>
        </authorList>
    </citation>
    <scope>NUCLEOTIDE SEQUENCE [LARGE SCALE GENOMIC DNA]</scope>
    <source>
        <strain evidence="3">ASW11-19</strain>
    </source>
</reference>
<dbReference type="InterPro" id="IPR029068">
    <property type="entry name" value="Glyas_Bleomycin-R_OHBP_Dase"/>
</dbReference>
<dbReference type="Proteomes" id="UP001209257">
    <property type="component" value="Unassembled WGS sequence"/>
</dbReference>
<dbReference type="SUPFAM" id="SSF54593">
    <property type="entry name" value="Glyoxalase/Bleomycin resistance protein/Dihydroxybiphenyl dioxygenase"/>
    <property type="match status" value="1"/>
</dbReference>
<dbReference type="PANTHER" id="PTHR33993:SF14">
    <property type="entry name" value="GB|AAF24581.1"/>
    <property type="match status" value="1"/>
</dbReference>
<dbReference type="RefSeq" id="WP_262992570.1">
    <property type="nucleotide sequence ID" value="NZ_JAOTJC010000006.1"/>
</dbReference>
<dbReference type="InterPro" id="IPR037523">
    <property type="entry name" value="VOC_core"/>
</dbReference>
<dbReference type="InterPro" id="IPR004360">
    <property type="entry name" value="Glyas_Fos-R_dOase_dom"/>
</dbReference>
<proteinExistence type="predicted"/>
<dbReference type="EMBL" id="JAOTJC010000006">
    <property type="protein sequence ID" value="MCU7553869.1"/>
    <property type="molecule type" value="Genomic_DNA"/>
</dbReference>
<evidence type="ECO:0000313" key="3">
    <source>
        <dbReference type="Proteomes" id="UP001209257"/>
    </source>
</evidence>
<feature type="domain" description="VOC" evidence="1">
    <location>
        <begin position="1"/>
        <end position="118"/>
    </location>
</feature>
<protein>
    <submittedName>
        <fullName evidence="2">VOC family protein</fullName>
    </submittedName>
</protein>
<dbReference type="Pfam" id="PF00903">
    <property type="entry name" value="Glyoxalase"/>
    <property type="match status" value="1"/>
</dbReference>
<comment type="caution">
    <text evidence="2">The sequence shown here is derived from an EMBL/GenBank/DDBJ whole genome shotgun (WGS) entry which is preliminary data.</text>
</comment>
<dbReference type="InterPro" id="IPR052164">
    <property type="entry name" value="Anthracycline_SecMetBiosynth"/>
</dbReference>
<dbReference type="PANTHER" id="PTHR33993">
    <property type="entry name" value="GLYOXALASE-RELATED"/>
    <property type="match status" value="1"/>
</dbReference>